<evidence type="ECO:0000259" key="5">
    <source>
        <dbReference type="PROSITE" id="PS01124"/>
    </source>
</evidence>
<dbReference type="SUPFAM" id="SSF46689">
    <property type="entry name" value="Homeodomain-like"/>
    <property type="match status" value="2"/>
</dbReference>
<reference evidence="7 8" key="1">
    <citation type="submission" date="2022-12" db="EMBL/GenBank/DDBJ databases">
        <title>Draft genome sequence of Paenibacillus sp. dW9.</title>
        <authorList>
            <person name="Choi E.-W."/>
            <person name="Kim D.-U."/>
        </authorList>
    </citation>
    <scope>NUCLEOTIDE SEQUENCE [LARGE SCALE GENOMIC DNA]</scope>
    <source>
        <strain evidence="8">dW9</strain>
    </source>
</reference>
<dbReference type="Gene3D" id="3.40.50.2300">
    <property type="match status" value="1"/>
</dbReference>
<dbReference type="RefSeq" id="WP_269882395.1">
    <property type="nucleotide sequence ID" value="NZ_JAQAGZ010000009.1"/>
</dbReference>
<organism evidence="7 8">
    <name type="scientific">Paenibacillus gyeongsangnamensis</name>
    <dbReference type="NCBI Taxonomy" id="3388067"/>
    <lineage>
        <taxon>Bacteria</taxon>
        <taxon>Bacillati</taxon>
        <taxon>Bacillota</taxon>
        <taxon>Bacilli</taxon>
        <taxon>Bacillales</taxon>
        <taxon>Paenibacillaceae</taxon>
        <taxon>Paenibacillus</taxon>
    </lineage>
</organism>
<dbReference type="InterPro" id="IPR009057">
    <property type="entry name" value="Homeodomain-like_sf"/>
</dbReference>
<dbReference type="SMART" id="SM00448">
    <property type="entry name" value="REC"/>
    <property type="match status" value="1"/>
</dbReference>
<dbReference type="PROSITE" id="PS50110">
    <property type="entry name" value="RESPONSE_REGULATORY"/>
    <property type="match status" value="1"/>
</dbReference>
<dbReference type="SMART" id="SM00342">
    <property type="entry name" value="HTH_ARAC"/>
    <property type="match status" value="1"/>
</dbReference>
<gene>
    <name evidence="7" type="ORF">O9H85_15830</name>
</gene>
<accession>A0ABT4QAF8</accession>
<dbReference type="CDD" id="cd17536">
    <property type="entry name" value="REC_YesN-like"/>
    <property type="match status" value="1"/>
</dbReference>
<evidence type="ECO:0000256" key="3">
    <source>
        <dbReference type="ARBA" id="ARBA00023163"/>
    </source>
</evidence>
<keyword evidence="2" id="KW-0238">DNA-binding</keyword>
<feature type="domain" description="Response regulatory" evidence="6">
    <location>
        <begin position="2"/>
        <end position="118"/>
    </location>
</feature>
<evidence type="ECO:0000256" key="1">
    <source>
        <dbReference type="ARBA" id="ARBA00023015"/>
    </source>
</evidence>
<keyword evidence="1" id="KW-0805">Transcription regulation</keyword>
<keyword evidence="4" id="KW-0597">Phosphoprotein</keyword>
<keyword evidence="3" id="KW-0804">Transcription</keyword>
<dbReference type="Pfam" id="PF00072">
    <property type="entry name" value="Response_reg"/>
    <property type="match status" value="1"/>
</dbReference>
<evidence type="ECO:0000259" key="6">
    <source>
        <dbReference type="PROSITE" id="PS50110"/>
    </source>
</evidence>
<dbReference type="PANTHER" id="PTHR43280:SF2">
    <property type="entry name" value="HTH-TYPE TRANSCRIPTIONAL REGULATOR EXSA"/>
    <property type="match status" value="1"/>
</dbReference>
<comment type="caution">
    <text evidence="7">The sequence shown here is derived from an EMBL/GenBank/DDBJ whole genome shotgun (WGS) entry which is preliminary data.</text>
</comment>
<keyword evidence="8" id="KW-1185">Reference proteome</keyword>
<dbReference type="InterPro" id="IPR018060">
    <property type="entry name" value="HTH_AraC"/>
</dbReference>
<dbReference type="PROSITE" id="PS01124">
    <property type="entry name" value="HTH_ARAC_FAMILY_2"/>
    <property type="match status" value="1"/>
</dbReference>
<protein>
    <submittedName>
        <fullName evidence="7">Response regulator</fullName>
    </submittedName>
</protein>
<dbReference type="PANTHER" id="PTHR43280">
    <property type="entry name" value="ARAC-FAMILY TRANSCRIPTIONAL REGULATOR"/>
    <property type="match status" value="1"/>
</dbReference>
<evidence type="ECO:0000313" key="7">
    <source>
        <dbReference type="EMBL" id="MCZ8513874.1"/>
    </source>
</evidence>
<evidence type="ECO:0000256" key="2">
    <source>
        <dbReference type="ARBA" id="ARBA00023125"/>
    </source>
</evidence>
<dbReference type="Proteomes" id="UP001527882">
    <property type="component" value="Unassembled WGS sequence"/>
</dbReference>
<dbReference type="Pfam" id="PF12833">
    <property type="entry name" value="HTH_18"/>
    <property type="match status" value="1"/>
</dbReference>
<dbReference type="SUPFAM" id="SSF52172">
    <property type="entry name" value="CheY-like"/>
    <property type="match status" value="1"/>
</dbReference>
<sequence length="469" mass="54118">MKICVADDEKAVRQSIINKLRSIDPLAVIYDVGFGHASLEQILLVQPDLVFLDIRMPELDGLELLGEIKHAYPRIQAVMLTGFGEFEYARKALQLGAADYLLKPADRGQLKAIVEKVKSDMEACFIQELEPYLDKLSDKYIFVDVMQCPNISLWFDERQAKQVIFADSLDLLAGANEQISEEMLFSFSVNNDYAGIVVKSDGRHGIEFHTKNEFFHMFQQGMVQWETGRFFGGCSSIRPLNHSDNMKHAIQLRKSILASAKGTDYKNLESCVNEWLDCVYKLELRELKKQCVSLMALLDEGLASKEEFIVLEEEKVHYWTQWVEQYKTWLKLKERIRKFILDGVRALSFTDHQPNLGWFEQALGWIDSNRDPNATLESVAAAVGVHPVTLSRIFKQRTGMNFVKFLVKRKMQLSRRLLLSTDKTVRQIAEDIGYMDYRYFRNLFKKEFDMMPAEYRSQKGVALNDDALQ</sequence>
<dbReference type="InterPro" id="IPR001789">
    <property type="entry name" value="Sig_transdc_resp-reg_receiver"/>
</dbReference>
<feature type="domain" description="HTH araC/xylS-type" evidence="5">
    <location>
        <begin position="360"/>
        <end position="458"/>
    </location>
</feature>
<evidence type="ECO:0000313" key="8">
    <source>
        <dbReference type="Proteomes" id="UP001527882"/>
    </source>
</evidence>
<feature type="modified residue" description="4-aspartylphosphate" evidence="4">
    <location>
        <position position="53"/>
    </location>
</feature>
<dbReference type="InterPro" id="IPR011006">
    <property type="entry name" value="CheY-like_superfamily"/>
</dbReference>
<dbReference type="Gene3D" id="1.10.10.60">
    <property type="entry name" value="Homeodomain-like"/>
    <property type="match status" value="1"/>
</dbReference>
<proteinExistence type="predicted"/>
<evidence type="ECO:0000256" key="4">
    <source>
        <dbReference type="PROSITE-ProRule" id="PRU00169"/>
    </source>
</evidence>
<dbReference type="EMBL" id="JAQAGZ010000009">
    <property type="protein sequence ID" value="MCZ8513874.1"/>
    <property type="molecule type" value="Genomic_DNA"/>
</dbReference>
<name>A0ABT4QAF8_9BACL</name>